<gene>
    <name evidence="11" type="ORF">LTR84_004233</name>
</gene>
<name>A0AAV9N4C6_9EURO</name>
<accession>A0AAV9N4C6</accession>
<keyword evidence="4" id="KW-0808">Transferase</keyword>
<proteinExistence type="inferred from homology"/>
<dbReference type="GeneID" id="89972411"/>
<dbReference type="InterPro" id="IPR022751">
    <property type="entry name" value="Alpha_mannosyltransferase"/>
</dbReference>
<evidence type="ECO:0000256" key="4">
    <source>
        <dbReference type="ARBA" id="ARBA00022679"/>
    </source>
</evidence>
<organism evidence="11 12">
    <name type="scientific">Exophiala bonariae</name>
    <dbReference type="NCBI Taxonomy" id="1690606"/>
    <lineage>
        <taxon>Eukaryota</taxon>
        <taxon>Fungi</taxon>
        <taxon>Dikarya</taxon>
        <taxon>Ascomycota</taxon>
        <taxon>Pezizomycotina</taxon>
        <taxon>Eurotiomycetes</taxon>
        <taxon>Chaetothyriomycetidae</taxon>
        <taxon>Chaetothyriales</taxon>
        <taxon>Herpotrichiellaceae</taxon>
        <taxon>Exophiala</taxon>
    </lineage>
</organism>
<evidence type="ECO:0000256" key="1">
    <source>
        <dbReference type="ARBA" id="ARBA00004606"/>
    </source>
</evidence>
<evidence type="ECO:0000256" key="9">
    <source>
        <dbReference type="ARBA" id="ARBA00023180"/>
    </source>
</evidence>
<keyword evidence="8" id="KW-0472">Membrane</keyword>
<keyword evidence="6" id="KW-0735">Signal-anchor</keyword>
<evidence type="ECO:0000256" key="8">
    <source>
        <dbReference type="ARBA" id="ARBA00023136"/>
    </source>
</evidence>
<sequence length="577" mass="65241">MPALITEAHDSTRLALSSHNPGAIEDFGLIGHKVAALADLAQNYTNSAIDSSELNRLITEHFPWWNDSTLRYFPWMRWPFKVMKDPSTYLKMLRHKVGIVIPAGDGNARETAHLITTLRNVHKCKLPIDIAYVGDGDMSPSIRAFLSRLGTNVNFIDLTQVFDNTLIQLKGYSSKPFAILASRYPRTILLDSDAVFFANPDDIFSMYQSLKETGLLFFHDRTVENGNTPVRQEWVGAQLKLAGRLPSAHLANNSLFFRHHIDEEADAALVAVDKSKPDTYMAMVFACWMNTKHVRETVTYQRLFGDKDTYWLAAELTGVPYAFEPWSSARLAQEPLIDKGFPLVAPVENNLARGPAAQVLEGASKPVSQASPTIAAEVLSDEKEAKSIKLLATDTSSSYDKNQTTSRVEAPHSTNELNFPRSSHNREFHDSPKPITPNRRCTTHMVHPHPDGSEPLWANGGLWLDKRDRGLGLANWTHWYVGSRNDEALKTFCETSLPTDSPNSKSWLTSEDGEQWHNEVMNTQPRWYSNDWGMDAEGCPQFEEWRWQSLNQGFRDRLERMIEEVRKVEAAWVLELG</sequence>
<evidence type="ECO:0000256" key="3">
    <source>
        <dbReference type="ARBA" id="ARBA00022676"/>
    </source>
</evidence>
<dbReference type="GO" id="GO:0006493">
    <property type="term" value="P:protein O-linked glycosylation"/>
    <property type="evidence" value="ECO:0007669"/>
    <property type="project" value="TreeGrafter"/>
</dbReference>
<evidence type="ECO:0000256" key="7">
    <source>
        <dbReference type="ARBA" id="ARBA00022989"/>
    </source>
</evidence>
<protein>
    <submittedName>
        <fullName evidence="11">Uncharacterized protein</fullName>
    </submittedName>
</protein>
<dbReference type="Pfam" id="PF11051">
    <property type="entry name" value="Mannosyl_trans3"/>
    <property type="match status" value="1"/>
</dbReference>
<reference evidence="11 12" key="1">
    <citation type="submission" date="2023-08" db="EMBL/GenBank/DDBJ databases">
        <title>Black Yeasts Isolated from many extreme environments.</title>
        <authorList>
            <person name="Coleine C."/>
            <person name="Stajich J.E."/>
            <person name="Selbmann L."/>
        </authorList>
    </citation>
    <scope>NUCLEOTIDE SEQUENCE [LARGE SCALE GENOMIC DNA]</scope>
    <source>
        <strain evidence="11 12">CCFEE 5792</strain>
    </source>
</reference>
<evidence type="ECO:0000256" key="10">
    <source>
        <dbReference type="SAM" id="MobiDB-lite"/>
    </source>
</evidence>
<comment type="similarity">
    <text evidence="2">Belongs to the MNN1/MNT family.</text>
</comment>
<dbReference type="InterPro" id="IPR029044">
    <property type="entry name" value="Nucleotide-diphossugar_trans"/>
</dbReference>
<comment type="caution">
    <text evidence="11">The sequence shown here is derived from an EMBL/GenBank/DDBJ whole genome shotgun (WGS) entry which is preliminary data.</text>
</comment>
<evidence type="ECO:0000313" key="12">
    <source>
        <dbReference type="Proteomes" id="UP001358417"/>
    </source>
</evidence>
<keyword evidence="5" id="KW-0812">Transmembrane</keyword>
<dbReference type="Proteomes" id="UP001358417">
    <property type="component" value="Unassembled WGS sequence"/>
</dbReference>
<dbReference type="GO" id="GO:0000033">
    <property type="term" value="F:alpha-1,3-mannosyltransferase activity"/>
    <property type="evidence" value="ECO:0007669"/>
    <property type="project" value="TreeGrafter"/>
</dbReference>
<dbReference type="SUPFAM" id="SSF53448">
    <property type="entry name" value="Nucleotide-diphospho-sugar transferases"/>
    <property type="match status" value="1"/>
</dbReference>
<dbReference type="PANTHER" id="PTHR31392">
    <property type="entry name" value="ALPHA-1,3-MANNOSYLTRANSFERASE MNN1-RELATED"/>
    <property type="match status" value="1"/>
</dbReference>
<dbReference type="RefSeq" id="XP_064704349.1">
    <property type="nucleotide sequence ID" value="XM_064847810.1"/>
</dbReference>
<dbReference type="GO" id="GO:0005794">
    <property type="term" value="C:Golgi apparatus"/>
    <property type="evidence" value="ECO:0007669"/>
    <property type="project" value="TreeGrafter"/>
</dbReference>
<comment type="subcellular location">
    <subcellularLocation>
        <location evidence="1">Membrane</location>
        <topology evidence="1">Single-pass type II membrane protein</topology>
    </subcellularLocation>
</comment>
<evidence type="ECO:0000256" key="2">
    <source>
        <dbReference type="ARBA" id="ARBA00009105"/>
    </source>
</evidence>
<dbReference type="EMBL" id="JAVRRD010000019">
    <property type="protein sequence ID" value="KAK5049304.1"/>
    <property type="molecule type" value="Genomic_DNA"/>
</dbReference>
<keyword evidence="9" id="KW-0325">Glycoprotein</keyword>
<dbReference type="GO" id="GO:0016020">
    <property type="term" value="C:membrane"/>
    <property type="evidence" value="ECO:0007669"/>
    <property type="project" value="UniProtKB-SubCell"/>
</dbReference>
<keyword evidence="3" id="KW-0328">Glycosyltransferase</keyword>
<keyword evidence="7" id="KW-1133">Transmembrane helix</keyword>
<feature type="compositionally biased region" description="Polar residues" evidence="10">
    <location>
        <begin position="398"/>
        <end position="422"/>
    </location>
</feature>
<dbReference type="AlphaFoldDB" id="A0AAV9N4C6"/>
<evidence type="ECO:0000313" key="11">
    <source>
        <dbReference type="EMBL" id="KAK5049304.1"/>
    </source>
</evidence>
<keyword evidence="12" id="KW-1185">Reference proteome</keyword>
<dbReference type="PANTHER" id="PTHR31392:SF1">
    <property type="entry name" value="ALPHA-1,3-MANNOSYLTRANSFERASE MNN1-RELATED"/>
    <property type="match status" value="1"/>
</dbReference>
<evidence type="ECO:0000256" key="5">
    <source>
        <dbReference type="ARBA" id="ARBA00022692"/>
    </source>
</evidence>
<evidence type="ECO:0000256" key="6">
    <source>
        <dbReference type="ARBA" id="ARBA00022968"/>
    </source>
</evidence>
<feature type="region of interest" description="Disordered" evidence="10">
    <location>
        <begin position="398"/>
        <end position="437"/>
    </location>
</feature>